<protein>
    <recommendedName>
        <fullName evidence="5">F-box domain-containing protein</fullName>
    </recommendedName>
</protein>
<reference evidence="3" key="1">
    <citation type="submission" date="2020-05" db="EMBL/GenBank/DDBJ databases">
        <title>WGS assembly of Panicum virgatum.</title>
        <authorList>
            <person name="Lovell J.T."/>
            <person name="Jenkins J."/>
            <person name="Shu S."/>
            <person name="Juenger T.E."/>
            <person name="Schmutz J."/>
        </authorList>
    </citation>
    <scope>NUCLEOTIDE SEQUENCE</scope>
    <source>
        <strain evidence="3">AP13</strain>
    </source>
</reference>
<dbReference type="AlphaFoldDB" id="A0A8T0RTI0"/>
<organism evidence="3 4">
    <name type="scientific">Panicum virgatum</name>
    <name type="common">Blackwell switchgrass</name>
    <dbReference type="NCBI Taxonomy" id="38727"/>
    <lineage>
        <taxon>Eukaryota</taxon>
        <taxon>Viridiplantae</taxon>
        <taxon>Streptophyta</taxon>
        <taxon>Embryophyta</taxon>
        <taxon>Tracheophyta</taxon>
        <taxon>Spermatophyta</taxon>
        <taxon>Magnoliopsida</taxon>
        <taxon>Liliopsida</taxon>
        <taxon>Poales</taxon>
        <taxon>Poaceae</taxon>
        <taxon>PACMAD clade</taxon>
        <taxon>Panicoideae</taxon>
        <taxon>Panicodae</taxon>
        <taxon>Paniceae</taxon>
        <taxon>Panicinae</taxon>
        <taxon>Panicum</taxon>
        <taxon>Panicum sect. Hiantes</taxon>
    </lineage>
</organism>
<evidence type="ECO:0000259" key="1">
    <source>
        <dbReference type="Pfam" id="PF00646"/>
    </source>
</evidence>
<dbReference type="InterPro" id="IPR001810">
    <property type="entry name" value="F-box_dom"/>
</dbReference>
<dbReference type="SUPFAM" id="SSF81383">
    <property type="entry name" value="F-box domain"/>
    <property type="match status" value="1"/>
</dbReference>
<accession>A0A8T0RTI0</accession>
<keyword evidence="4" id="KW-1185">Reference proteome</keyword>
<name>A0A8T0RTI0_PANVG</name>
<dbReference type="Proteomes" id="UP000823388">
    <property type="component" value="Chromosome 5N"/>
</dbReference>
<sequence length="389" mass="42958">MALAPRLASNRRPHGGMALPALLEELVEEILLRIPPDEPAHLIRAALVCKDWCRVVSDGGFRRRYRRFHRTPPLLGYFDKDYQAGPKFVPTTSFSPPPLPADKYSDRVLDCRHGRVLIDISGDLPGLVVWDLIAGTGQRLSVPTYHPHLDLCDFTGAVLCARHGCDHLDCRDGPFLVVFVGAHHDKDDDTDNETHTSGVYSSETGAWSAQTPSIYDDILLCGHCLLIGDALYVPLASGSLDEKILKYDLGEHGLSVVDTPPIMFGAAVPMDIDGGLGFVEYNHSYIYTWSRQADVVNGVGGWVPHNVAELEMHQWNTPCLPQRDMISFAEGTNTILFSLNNYIDQGVFTLDLKSRQVRKVGETCGKCTAILPCMSFYTPDLAKGKLSPQ</sequence>
<gene>
    <name evidence="3" type="ORF">PVAP13_5NG224000</name>
</gene>
<feature type="domain" description="F-box protein AT5G49610-like beta-propeller" evidence="2">
    <location>
        <begin position="107"/>
        <end position="379"/>
    </location>
</feature>
<evidence type="ECO:0000313" key="3">
    <source>
        <dbReference type="EMBL" id="KAG2588118.1"/>
    </source>
</evidence>
<proteinExistence type="predicted"/>
<feature type="domain" description="F-box" evidence="1">
    <location>
        <begin position="24"/>
        <end position="61"/>
    </location>
</feature>
<dbReference type="Pfam" id="PF23635">
    <property type="entry name" value="Beta-prop_AT5G49610-like"/>
    <property type="match status" value="1"/>
</dbReference>
<evidence type="ECO:0008006" key="5">
    <source>
        <dbReference type="Google" id="ProtNLM"/>
    </source>
</evidence>
<comment type="caution">
    <text evidence="3">The sequence shown here is derived from an EMBL/GenBank/DDBJ whole genome shotgun (WGS) entry which is preliminary data.</text>
</comment>
<dbReference type="PANTHER" id="PTHR32133">
    <property type="entry name" value="OS07G0120400 PROTEIN"/>
    <property type="match status" value="1"/>
</dbReference>
<dbReference type="PANTHER" id="PTHR32133:SF327">
    <property type="entry name" value="F-BOX DOMAIN-CONTAINING PROTEIN"/>
    <property type="match status" value="1"/>
</dbReference>
<evidence type="ECO:0000259" key="2">
    <source>
        <dbReference type="Pfam" id="PF23635"/>
    </source>
</evidence>
<dbReference type="InterPro" id="IPR036047">
    <property type="entry name" value="F-box-like_dom_sf"/>
</dbReference>
<evidence type="ECO:0000313" key="4">
    <source>
        <dbReference type="Proteomes" id="UP000823388"/>
    </source>
</evidence>
<dbReference type="EMBL" id="CM029046">
    <property type="protein sequence ID" value="KAG2588118.1"/>
    <property type="molecule type" value="Genomic_DNA"/>
</dbReference>
<dbReference type="InterPro" id="IPR056594">
    <property type="entry name" value="AT5G49610-like_b-prop"/>
</dbReference>
<dbReference type="Pfam" id="PF00646">
    <property type="entry name" value="F-box"/>
    <property type="match status" value="1"/>
</dbReference>